<gene>
    <name evidence="1" type="ORF">HPB47_027598</name>
</gene>
<dbReference type="EMBL" id="JABSTQ010009875">
    <property type="protein sequence ID" value="KAG0425213.1"/>
    <property type="molecule type" value="Genomic_DNA"/>
</dbReference>
<reference evidence="1 2" key="1">
    <citation type="journal article" date="2020" name="Cell">
        <title>Large-Scale Comparative Analyses of Tick Genomes Elucidate Their Genetic Diversity and Vector Capacities.</title>
        <authorList>
            <consortium name="Tick Genome and Microbiome Consortium (TIGMIC)"/>
            <person name="Jia N."/>
            <person name="Wang J."/>
            <person name="Shi W."/>
            <person name="Du L."/>
            <person name="Sun Y."/>
            <person name="Zhan W."/>
            <person name="Jiang J.F."/>
            <person name="Wang Q."/>
            <person name="Zhang B."/>
            <person name="Ji P."/>
            <person name="Bell-Sakyi L."/>
            <person name="Cui X.M."/>
            <person name="Yuan T.T."/>
            <person name="Jiang B.G."/>
            <person name="Yang W.F."/>
            <person name="Lam T.T."/>
            <person name="Chang Q.C."/>
            <person name="Ding S.J."/>
            <person name="Wang X.J."/>
            <person name="Zhu J.G."/>
            <person name="Ruan X.D."/>
            <person name="Zhao L."/>
            <person name="Wei J.T."/>
            <person name="Ye R.Z."/>
            <person name="Que T.C."/>
            <person name="Du C.H."/>
            <person name="Zhou Y.H."/>
            <person name="Cheng J.X."/>
            <person name="Dai P.F."/>
            <person name="Guo W.B."/>
            <person name="Han X.H."/>
            <person name="Huang E.J."/>
            <person name="Li L.F."/>
            <person name="Wei W."/>
            <person name="Gao Y.C."/>
            <person name="Liu J.Z."/>
            <person name="Shao H.Z."/>
            <person name="Wang X."/>
            <person name="Wang C.C."/>
            <person name="Yang T.C."/>
            <person name="Huo Q.B."/>
            <person name="Li W."/>
            <person name="Chen H.Y."/>
            <person name="Chen S.E."/>
            <person name="Zhou L.G."/>
            <person name="Ni X.B."/>
            <person name="Tian J.H."/>
            <person name="Sheng Y."/>
            <person name="Liu T."/>
            <person name="Pan Y.S."/>
            <person name="Xia L.Y."/>
            <person name="Li J."/>
            <person name="Zhao F."/>
            <person name="Cao W.C."/>
        </authorList>
    </citation>
    <scope>NUCLEOTIDE SEQUENCE [LARGE SCALE GENOMIC DNA]</scope>
    <source>
        <strain evidence="1">Iper-2018</strain>
    </source>
</reference>
<name>A0AC60PVF8_IXOPE</name>
<sequence length="105" mass="12012">MDGSPTTTSHERETRVFRRRDASARARGSNGRRSRADPTSTSTTEEGKLEWEVVTGESEDEYHQRRQQAPRGRQPPAWTPVSRSTLTTTTKARTSPKRRPVFRSR</sequence>
<organism evidence="1 2">
    <name type="scientific">Ixodes persulcatus</name>
    <name type="common">Taiga tick</name>
    <dbReference type="NCBI Taxonomy" id="34615"/>
    <lineage>
        <taxon>Eukaryota</taxon>
        <taxon>Metazoa</taxon>
        <taxon>Ecdysozoa</taxon>
        <taxon>Arthropoda</taxon>
        <taxon>Chelicerata</taxon>
        <taxon>Arachnida</taxon>
        <taxon>Acari</taxon>
        <taxon>Parasitiformes</taxon>
        <taxon>Ixodida</taxon>
        <taxon>Ixodoidea</taxon>
        <taxon>Ixodidae</taxon>
        <taxon>Ixodinae</taxon>
        <taxon>Ixodes</taxon>
    </lineage>
</organism>
<accession>A0AC60PVF8</accession>
<comment type="caution">
    <text evidence="1">The sequence shown here is derived from an EMBL/GenBank/DDBJ whole genome shotgun (WGS) entry which is preliminary data.</text>
</comment>
<dbReference type="Proteomes" id="UP000805193">
    <property type="component" value="Unassembled WGS sequence"/>
</dbReference>
<evidence type="ECO:0000313" key="2">
    <source>
        <dbReference type="Proteomes" id="UP000805193"/>
    </source>
</evidence>
<keyword evidence="2" id="KW-1185">Reference proteome</keyword>
<proteinExistence type="predicted"/>
<protein>
    <submittedName>
        <fullName evidence="1">Uncharacterized protein</fullName>
    </submittedName>
</protein>
<evidence type="ECO:0000313" key="1">
    <source>
        <dbReference type="EMBL" id="KAG0425213.1"/>
    </source>
</evidence>